<feature type="transmembrane region" description="Helical" evidence="1">
    <location>
        <begin position="197"/>
        <end position="222"/>
    </location>
</feature>
<evidence type="ECO:0000256" key="1">
    <source>
        <dbReference type="SAM" id="Phobius"/>
    </source>
</evidence>
<dbReference type="KEGG" id="asol:BEN76_15275"/>
<proteinExistence type="predicted"/>
<name>A0A1P8EM45_9GAMM</name>
<keyword evidence="1" id="KW-0812">Transmembrane</keyword>
<organism evidence="2">
    <name type="scientific">Acinetobacter soli</name>
    <dbReference type="NCBI Taxonomy" id="487316"/>
    <lineage>
        <taxon>Bacteria</taxon>
        <taxon>Pseudomonadati</taxon>
        <taxon>Pseudomonadota</taxon>
        <taxon>Gammaproteobacteria</taxon>
        <taxon>Moraxellales</taxon>
        <taxon>Moraxellaceae</taxon>
        <taxon>Acinetobacter</taxon>
    </lineage>
</organism>
<evidence type="ECO:0000313" key="2">
    <source>
        <dbReference type="EMBL" id="APV37284.1"/>
    </source>
</evidence>
<evidence type="ECO:0008006" key="3">
    <source>
        <dbReference type="Google" id="ProtNLM"/>
    </source>
</evidence>
<protein>
    <recommendedName>
        <fullName evidence="3">DUF1345 domain-containing protein</fullName>
    </recommendedName>
</protein>
<keyword evidence="1" id="KW-0472">Membrane</keyword>
<dbReference type="eggNOG" id="COG4291">
    <property type="taxonomic scope" value="Bacteria"/>
</dbReference>
<dbReference type="RefSeq" id="WP_076033443.1">
    <property type="nucleotide sequence ID" value="NZ_CP016896.1"/>
</dbReference>
<gene>
    <name evidence="2" type="ORF">BEN76_15275</name>
</gene>
<reference evidence="2" key="1">
    <citation type="submission" date="2016-08" db="EMBL/GenBank/DDBJ databases">
        <title>Complete genome sequence of Acinetobacter baylyi strain GFJ2.</title>
        <authorList>
            <person name="Tabata M."/>
            <person name="Kuboki S."/>
            <person name="Gibu N."/>
            <person name="Kinouchi Y."/>
            <person name="Vangnai A."/>
            <person name="Kasai D."/>
            <person name="Fukuda M."/>
        </authorList>
    </citation>
    <scope>NUCLEOTIDE SEQUENCE [LARGE SCALE GENOMIC DNA]</scope>
    <source>
        <strain evidence="2">GFJ2</strain>
    </source>
</reference>
<dbReference type="AlphaFoldDB" id="A0A1P8EM45"/>
<accession>A0A1P8EM45</accession>
<dbReference type="InterPro" id="IPR009781">
    <property type="entry name" value="DUF1345"/>
</dbReference>
<feature type="transmembrane region" description="Helical" evidence="1">
    <location>
        <begin position="40"/>
        <end position="63"/>
    </location>
</feature>
<keyword evidence="1" id="KW-1133">Transmembrane helix</keyword>
<feature type="transmembrane region" description="Helical" evidence="1">
    <location>
        <begin position="12"/>
        <end position="34"/>
    </location>
</feature>
<feature type="transmembrane region" description="Helical" evidence="1">
    <location>
        <begin position="83"/>
        <end position="106"/>
    </location>
</feature>
<dbReference type="Pfam" id="PF07077">
    <property type="entry name" value="DUF1345"/>
    <property type="match status" value="1"/>
</dbReference>
<sequence length="224" mass="25258">MNRFFFRLGHSISSRPHFFISLGIGVVIGTLLSWQTDSHWSTVVLISWNIAVTIYLAHVMGLIGQMDTKTMQQQAKRQDESKWVIMLLVLLALVMCMIAIIVQLSMMSKNSPYEIEHVILALFTIISAWLLMHTVFALHYAHDFYIARSKGSAGGLEFPQTPHPTYADFLYFSYIIGTSAQTADVSITSRNMRLLNIFHAFLAFIFNTSILAICINVAASFLSN</sequence>
<dbReference type="EMBL" id="CP016896">
    <property type="protein sequence ID" value="APV37284.1"/>
    <property type="molecule type" value="Genomic_DNA"/>
</dbReference>
<dbReference type="Proteomes" id="UP000185674">
    <property type="component" value="Chromosome"/>
</dbReference>
<feature type="transmembrane region" description="Helical" evidence="1">
    <location>
        <begin position="118"/>
        <end position="141"/>
    </location>
</feature>